<evidence type="ECO:0000256" key="1">
    <source>
        <dbReference type="ARBA" id="ARBA00008676"/>
    </source>
</evidence>
<dbReference type="RefSeq" id="WP_311657616.1">
    <property type="nucleotide sequence ID" value="NZ_JAVRHY010000003.1"/>
</dbReference>
<dbReference type="NCBIfam" id="NF001452">
    <property type="entry name" value="PRK00311.1"/>
    <property type="match status" value="1"/>
</dbReference>
<comment type="function">
    <text evidence="6">Catalyzes the reversible reaction in which hydroxymethyl group from 5,10-methylenetetrahydrofolate is transferred onto alpha-ketoisovalerate to form ketopantoate.</text>
</comment>
<dbReference type="Gene3D" id="3.20.20.60">
    <property type="entry name" value="Phosphoenolpyruvate-binding domains"/>
    <property type="match status" value="1"/>
</dbReference>
<comment type="subunit">
    <text evidence="2 6">Homodecamer; pentamer of dimers.</text>
</comment>
<comment type="cofactor">
    <cofactor evidence="6">
        <name>Mg(2+)</name>
        <dbReference type="ChEBI" id="CHEBI:18420"/>
    </cofactor>
    <text evidence="6">Binds 1 Mg(2+) ion per subunit.</text>
</comment>
<accession>A0ABU3B9R7</accession>
<dbReference type="SUPFAM" id="SSF51621">
    <property type="entry name" value="Phosphoenolpyruvate/pyruvate domain"/>
    <property type="match status" value="1"/>
</dbReference>
<dbReference type="Proteomes" id="UP001259982">
    <property type="component" value="Unassembled WGS sequence"/>
</dbReference>
<proteinExistence type="inferred from homology"/>
<keyword evidence="6" id="KW-0963">Cytoplasm</keyword>
<name>A0ABU3B9R7_9GAMM</name>
<evidence type="ECO:0000256" key="3">
    <source>
        <dbReference type="ARBA" id="ARBA00022655"/>
    </source>
</evidence>
<sequence length="278" mass="30030">MKGTLYPHLQERPERPVTLSDLTRMKQAGEKIACLTAYDASFAALEDRAGVDVVLVGDTLGMVFQGADSTVPVSVDDMVYHSRAVAAGLYRPFLITDMPFLSYATKHQALDTAKRLMQEGRGQMVKFEGGEIQAETVEHLSTRGVPVCGHIGLQPQLVHKLGSFSVQGRGDAAAQAMLRDARLLEDAGADLLLLECVPSSLAAEITANAKIPVIGIGAGPDVDGQILVIYDILGIWPGRKPRFVRDYMQGAADIESAVRTYVDSVRDCSYPAPKHCFS</sequence>
<keyword evidence="3 6" id="KW-0566">Pantothenate biosynthesis</keyword>
<feature type="binding site" evidence="6">
    <location>
        <begin position="58"/>
        <end position="59"/>
    </location>
    <ligand>
        <name>3-methyl-2-oxobutanoate</name>
        <dbReference type="ChEBI" id="CHEBI:11851"/>
    </ligand>
</feature>
<keyword evidence="5 6" id="KW-0479">Metal-binding</keyword>
<feature type="binding site" evidence="6">
    <location>
        <position position="58"/>
    </location>
    <ligand>
        <name>Mg(2+)</name>
        <dbReference type="ChEBI" id="CHEBI:18420"/>
    </ligand>
</feature>
<feature type="binding site" evidence="6">
    <location>
        <position position="97"/>
    </location>
    <ligand>
        <name>3-methyl-2-oxobutanoate</name>
        <dbReference type="ChEBI" id="CHEBI:11851"/>
    </ligand>
</feature>
<dbReference type="PIRSF" id="PIRSF000388">
    <property type="entry name" value="Pantoate_hydroxy_MeTrfase"/>
    <property type="match status" value="1"/>
</dbReference>
<gene>
    <name evidence="6 7" type="primary">panB</name>
    <name evidence="7" type="ORF">RM531_04535</name>
</gene>
<comment type="similarity">
    <text evidence="1 6">Belongs to the PanB family.</text>
</comment>
<dbReference type="CDD" id="cd06557">
    <property type="entry name" value="KPHMT-like"/>
    <property type="match status" value="1"/>
</dbReference>
<organism evidence="7 8">
    <name type="scientific">Spectribacter acetivorans</name>
    <dbReference type="NCBI Taxonomy" id="3075603"/>
    <lineage>
        <taxon>Bacteria</taxon>
        <taxon>Pseudomonadati</taxon>
        <taxon>Pseudomonadota</taxon>
        <taxon>Gammaproteobacteria</taxon>
        <taxon>Salinisphaerales</taxon>
        <taxon>Salinisphaeraceae</taxon>
        <taxon>Spectribacter</taxon>
    </lineage>
</organism>
<protein>
    <recommendedName>
        <fullName evidence="6">3-methyl-2-oxobutanoate hydroxymethyltransferase</fullName>
        <ecNumber evidence="6">2.1.2.11</ecNumber>
    </recommendedName>
    <alternativeName>
        <fullName evidence="6">Ketopantoate hydroxymethyltransferase</fullName>
        <shortName evidence="6">KPHMT</shortName>
    </alternativeName>
</protein>
<dbReference type="PANTHER" id="PTHR20881:SF0">
    <property type="entry name" value="3-METHYL-2-OXOBUTANOATE HYDROXYMETHYLTRANSFERASE"/>
    <property type="match status" value="1"/>
</dbReference>
<evidence type="ECO:0000256" key="2">
    <source>
        <dbReference type="ARBA" id="ARBA00011424"/>
    </source>
</evidence>
<evidence type="ECO:0000256" key="6">
    <source>
        <dbReference type="HAMAP-Rule" id="MF_00156"/>
    </source>
</evidence>
<feature type="active site" description="Proton acceptor" evidence="6">
    <location>
        <position position="195"/>
    </location>
</feature>
<evidence type="ECO:0000256" key="5">
    <source>
        <dbReference type="ARBA" id="ARBA00022723"/>
    </source>
</evidence>
<dbReference type="NCBIfam" id="TIGR00222">
    <property type="entry name" value="panB"/>
    <property type="match status" value="1"/>
</dbReference>
<comment type="caution">
    <text evidence="7">The sequence shown here is derived from an EMBL/GenBank/DDBJ whole genome shotgun (WGS) entry which is preliminary data.</text>
</comment>
<keyword evidence="4 6" id="KW-0808">Transferase</keyword>
<keyword evidence="8" id="KW-1185">Reference proteome</keyword>
<evidence type="ECO:0000256" key="4">
    <source>
        <dbReference type="ARBA" id="ARBA00022679"/>
    </source>
</evidence>
<comment type="catalytic activity">
    <reaction evidence="6">
        <text>(6R)-5,10-methylene-5,6,7,8-tetrahydrofolate + 3-methyl-2-oxobutanoate + H2O = 2-dehydropantoate + (6S)-5,6,7,8-tetrahydrofolate</text>
        <dbReference type="Rhea" id="RHEA:11824"/>
        <dbReference type="ChEBI" id="CHEBI:11561"/>
        <dbReference type="ChEBI" id="CHEBI:11851"/>
        <dbReference type="ChEBI" id="CHEBI:15377"/>
        <dbReference type="ChEBI" id="CHEBI:15636"/>
        <dbReference type="ChEBI" id="CHEBI:57453"/>
        <dbReference type="EC" id="2.1.2.11"/>
    </reaction>
</comment>
<dbReference type="Pfam" id="PF02548">
    <property type="entry name" value="Pantoate_transf"/>
    <property type="match status" value="1"/>
</dbReference>
<dbReference type="PANTHER" id="PTHR20881">
    <property type="entry name" value="3-METHYL-2-OXOBUTANOATE HYDROXYMETHYLTRANSFERASE"/>
    <property type="match status" value="1"/>
</dbReference>
<keyword evidence="6" id="KW-0460">Magnesium</keyword>
<dbReference type="EC" id="2.1.2.11" evidence="6"/>
<evidence type="ECO:0000313" key="7">
    <source>
        <dbReference type="EMBL" id="MDT0617731.1"/>
    </source>
</evidence>
<dbReference type="InterPro" id="IPR015813">
    <property type="entry name" value="Pyrv/PenolPyrv_kinase-like_dom"/>
</dbReference>
<comment type="pathway">
    <text evidence="6">Cofactor biosynthesis; (R)-pantothenate biosynthesis; (R)-pantoate from 3-methyl-2-oxobutanoate: step 1/2.</text>
</comment>
<feature type="binding site" evidence="6">
    <location>
        <position position="128"/>
    </location>
    <ligand>
        <name>Mg(2+)</name>
        <dbReference type="ChEBI" id="CHEBI:18420"/>
    </ligand>
</feature>
<comment type="subcellular location">
    <subcellularLocation>
        <location evidence="6">Cytoplasm</location>
    </subcellularLocation>
</comment>
<dbReference type="GO" id="GO:0003864">
    <property type="term" value="F:3-methyl-2-oxobutanoate hydroxymethyltransferase activity"/>
    <property type="evidence" value="ECO:0007669"/>
    <property type="project" value="UniProtKB-EC"/>
</dbReference>
<feature type="binding site" evidence="6">
    <location>
        <position position="126"/>
    </location>
    <ligand>
        <name>3-methyl-2-oxobutanoate</name>
        <dbReference type="ChEBI" id="CHEBI:11851"/>
    </ligand>
</feature>
<dbReference type="HAMAP" id="MF_00156">
    <property type="entry name" value="PanB"/>
    <property type="match status" value="1"/>
</dbReference>
<dbReference type="InterPro" id="IPR003700">
    <property type="entry name" value="Pantoate_hydroxy_MeTrfase"/>
</dbReference>
<reference evidence="7 8" key="1">
    <citation type="submission" date="2023-09" db="EMBL/GenBank/DDBJ databases">
        <authorList>
            <person name="Rey-Velasco X."/>
        </authorList>
    </citation>
    <scope>NUCLEOTIDE SEQUENCE [LARGE SCALE GENOMIC DNA]</scope>
    <source>
        <strain evidence="7 8">P385</strain>
    </source>
</reference>
<dbReference type="EMBL" id="JAVRHY010000003">
    <property type="protein sequence ID" value="MDT0617731.1"/>
    <property type="molecule type" value="Genomic_DNA"/>
</dbReference>
<feature type="binding site" evidence="6">
    <location>
        <position position="97"/>
    </location>
    <ligand>
        <name>Mg(2+)</name>
        <dbReference type="ChEBI" id="CHEBI:18420"/>
    </ligand>
</feature>
<evidence type="ECO:0000313" key="8">
    <source>
        <dbReference type="Proteomes" id="UP001259982"/>
    </source>
</evidence>
<dbReference type="InterPro" id="IPR040442">
    <property type="entry name" value="Pyrv_kinase-like_dom_sf"/>
</dbReference>